<dbReference type="Pfam" id="PF00561">
    <property type="entry name" value="Abhydrolase_1"/>
    <property type="match status" value="1"/>
</dbReference>
<dbReference type="NCBIfam" id="TIGR02427">
    <property type="entry name" value="protocat_pcaD"/>
    <property type="match status" value="1"/>
</dbReference>
<evidence type="ECO:0000259" key="1">
    <source>
        <dbReference type="Pfam" id="PF00561"/>
    </source>
</evidence>
<dbReference type="InterPro" id="IPR000073">
    <property type="entry name" value="AB_hydrolase_1"/>
</dbReference>
<reference evidence="2 3" key="1">
    <citation type="submission" date="2020-01" db="EMBL/GenBank/DDBJ databases">
        <authorList>
            <person name="Kim M.K."/>
        </authorList>
    </citation>
    <scope>NUCLEOTIDE SEQUENCE [LARGE SCALE GENOMIC DNA]</scope>
    <source>
        <strain evidence="2 3">172606-1</strain>
    </source>
</reference>
<organism evidence="2 3">
    <name type="scientific">Rhodocytophaga rosea</name>
    <dbReference type="NCBI Taxonomy" id="2704465"/>
    <lineage>
        <taxon>Bacteria</taxon>
        <taxon>Pseudomonadati</taxon>
        <taxon>Bacteroidota</taxon>
        <taxon>Cytophagia</taxon>
        <taxon>Cytophagales</taxon>
        <taxon>Rhodocytophagaceae</taxon>
        <taxon>Rhodocytophaga</taxon>
    </lineage>
</organism>
<dbReference type="EC" id="3.1.1.24" evidence="2"/>
<dbReference type="GO" id="GO:0047570">
    <property type="term" value="F:3-oxoadipate enol-lactonase activity"/>
    <property type="evidence" value="ECO:0007669"/>
    <property type="project" value="UniProtKB-EC"/>
</dbReference>
<gene>
    <name evidence="2" type="primary">pcaD</name>
    <name evidence="2" type="ORF">GXP67_01770</name>
</gene>
<dbReference type="RefSeq" id="WP_162441574.1">
    <property type="nucleotide sequence ID" value="NZ_CP048222.1"/>
</dbReference>
<dbReference type="Gene3D" id="3.40.50.1820">
    <property type="entry name" value="alpha/beta hydrolase"/>
    <property type="match status" value="1"/>
</dbReference>
<dbReference type="InterPro" id="IPR026968">
    <property type="entry name" value="PcaD/CatD"/>
</dbReference>
<dbReference type="PRINTS" id="PR00111">
    <property type="entry name" value="ABHYDROLASE"/>
</dbReference>
<name>A0A6C0GC69_9BACT</name>
<proteinExistence type="predicted"/>
<dbReference type="PANTHER" id="PTHR43798">
    <property type="entry name" value="MONOACYLGLYCEROL LIPASE"/>
    <property type="match status" value="1"/>
</dbReference>
<protein>
    <submittedName>
        <fullName evidence="2">3-oxoadipate enol-lactonase</fullName>
        <ecNumber evidence="2">3.1.1.24</ecNumber>
    </submittedName>
</protein>
<dbReference type="EMBL" id="CP048222">
    <property type="protein sequence ID" value="QHT65487.1"/>
    <property type="molecule type" value="Genomic_DNA"/>
</dbReference>
<dbReference type="GO" id="GO:0042952">
    <property type="term" value="P:beta-ketoadipate pathway"/>
    <property type="evidence" value="ECO:0007669"/>
    <property type="project" value="InterPro"/>
</dbReference>
<sequence length="262" mass="29261">MQIIDINGHVIHYQWQNAGKTHTFLFINSLGTDYRIWTEVAHSLKEYGNILLFDKRGHGLSDVVPDTNGLNDFVDDTQALLNKLNIEKCIIIGLSVGGMIAQVLGSRIPQKTEKLVLCDTRHKIGNPPIWNDRIKAVEKGGLSRISDGVMQRWFSENFRKQQPIKVAGYKNMLERTPVLGYIKTCEAIRDADLTEIASRIQIPTLCVVGSEDKSTTVNEVRNLSELIAGSRFEIIEGSGHIPCVDNPQVLAELILNFTGLHS</sequence>
<dbReference type="AlphaFoldDB" id="A0A6C0GC69"/>
<dbReference type="InterPro" id="IPR029058">
    <property type="entry name" value="AB_hydrolase_fold"/>
</dbReference>
<evidence type="ECO:0000313" key="2">
    <source>
        <dbReference type="EMBL" id="QHT65487.1"/>
    </source>
</evidence>
<dbReference type="InterPro" id="IPR050266">
    <property type="entry name" value="AB_hydrolase_sf"/>
</dbReference>
<evidence type="ECO:0000313" key="3">
    <source>
        <dbReference type="Proteomes" id="UP000480178"/>
    </source>
</evidence>
<feature type="domain" description="AB hydrolase-1" evidence="1">
    <location>
        <begin position="23"/>
        <end position="247"/>
    </location>
</feature>
<dbReference type="KEGG" id="rhoz:GXP67_01770"/>
<keyword evidence="2" id="KW-0378">Hydrolase</keyword>
<accession>A0A6C0GC69</accession>
<dbReference type="Proteomes" id="UP000480178">
    <property type="component" value="Chromosome"/>
</dbReference>
<keyword evidence="3" id="KW-1185">Reference proteome</keyword>
<dbReference type="SUPFAM" id="SSF53474">
    <property type="entry name" value="alpha/beta-Hydrolases"/>
    <property type="match status" value="1"/>
</dbReference>